<dbReference type="Proteomes" id="UP000316008">
    <property type="component" value="Unassembled WGS sequence"/>
</dbReference>
<evidence type="ECO:0000259" key="1">
    <source>
        <dbReference type="Pfam" id="PF00535"/>
    </source>
</evidence>
<dbReference type="PANTHER" id="PTHR22916">
    <property type="entry name" value="GLYCOSYLTRANSFERASE"/>
    <property type="match status" value="1"/>
</dbReference>
<proteinExistence type="predicted"/>
<dbReference type="CDD" id="cd00761">
    <property type="entry name" value="Glyco_tranf_GTA_type"/>
    <property type="match status" value="1"/>
</dbReference>
<keyword evidence="3" id="KW-1185">Reference proteome</keyword>
<dbReference type="GO" id="GO:0016758">
    <property type="term" value="F:hexosyltransferase activity"/>
    <property type="evidence" value="ECO:0007669"/>
    <property type="project" value="UniProtKB-ARBA"/>
</dbReference>
<dbReference type="AlphaFoldDB" id="A0A556MRG1"/>
<feature type="domain" description="Glycosyltransferase 2-like" evidence="1">
    <location>
        <begin position="5"/>
        <end position="137"/>
    </location>
</feature>
<dbReference type="EMBL" id="VLPL01000005">
    <property type="protein sequence ID" value="TSJ42358.1"/>
    <property type="molecule type" value="Genomic_DNA"/>
</dbReference>
<name>A0A556MRG1_9FLAO</name>
<sequence length="336" mass="38870">MALVSILTPYRNAEKYIRETACAVLKQSHTDWEWILVNDHSAENELEAITDLVNDPRIILLENKGKGIIDALCTAMASAGGEYITRMDADDVMPDFKLKAFLQSLQTSKEQIVTGKVHYFSTERIISPGYLAYEKWLNNRVDQQDFYEHIYRECSLASGNWMMLKTDLEKCGGFVDLCYPEDYDLLFRWYEAGYTIKGLDLITHWWRDHDLRTSKTSVHYQQKAFFSLKIDRFVKLDWNPEHQLIVNGTGQKGRLTAKMLMENEVPFAWVSHEPEKFPKGIFGHPILGIDEIPDKNRAQILNTTLLAEEVLRGFYATKSTDMCFLLYNTRLSKLVS</sequence>
<evidence type="ECO:0000313" key="2">
    <source>
        <dbReference type="EMBL" id="TSJ42358.1"/>
    </source>
</evidence>
<keyword evidence="2" id="KW-0808">Transferase</keyword>
<dbReference type="Gene3D" id="3.90.550.10">
    <property type="entry name" value="Spore Coat Polysaccharide Biosynthesis Protein SpsA, Chain A"/>
    <property type="match status" value="1"/>
</dbReference>
<protein>
    <submittedName>
        <fullName evidence="2">Glycosyltransferase family 2 protein</fullName>
    </submittedName>
</protein>
<dbReference type="RefSeq" id="WP_144333313.1">
    <property type="nucleotide sequence ID" value="NZ_VLPL01000005.1"/>
</dbReference>
<evidence type="ECO:0000313" key="3">
    <source>
        <dbReference type="Proteomes" id="UP000316008"/>
    </source>
</evidence>
<organism evidence="2 3">
    <name type="scientific">Fluviicola chungangensis</name>
    <dbReference type="NCBI Taxonomy" id="2597671"/>
    <lineage>
        <taxon>Bacteria</taxon>
        <taxon>Pseudomonadati</taxon>
        <taxon>Bacteroidota</taxon>
        <taxon>Flavobacteriia</taxon>
        <taxon>Flavobacteriales</taxon>
        <taxon>Crocinitomicaceae</taxon>
        <taxon>Fluviicola</taxon>
    </lineage>
</organism>
<accession>A0A556MRG1</accession>
<dbReference type="InterPro" id="IPR001173">
    <property type="entry name" value="Glyco_trans_2-like"/>
</dbReference>
<dbReference type="OrthoDB" id="597270at2"/>
<reference evidence="2 3" key="1">
    <citation type="submission" date="2019-07" db="EMBL/GenBank/DDBJ databases">
        <authorList>
            <person name="Huq M.A."/>
        </authorList>
    </citation>
    <scope>NUCLEOTIDE SEQUENCE [LARGE SCALE GENOMIC DNA]</scope>
    <source>
        <strain evidence="2 3">MAH-3</strain>
    </source>
</reference>
<dbReference type="PANTHER" id="PTHR22916:SF3">
    <property type="entry name" value="UDP-GLCNAC:BETAGAL BETA-1,3-N-ACETYLGLUCOSAMINYLTRANSFERASE-LIKE PROTEIN 1"/>
    <property type="match status" value="1"/>
</dbReference>
<dbReference type="SUPFAM" id="SSF53448">
    <property type="entry name" value="Nucleotide-diphospho-sugar transferases"/>
    <property type="match status" value="1"/>
</dbReference>
<comment type="caution">
    <text evidence="2">The sequence shown here is derived from an EMBL/GenBank/DDBJ whole genome shotgun (WGS) entry which is preliminary data.</text>
</comment>
<dbReference type="Pfam" id="PF00535">
    <property type="entry name" value="Glycos_transf_2"/>
    <property type="match status" value="1"/>
</dbReference>
<gene>
    <name evidence="2" type="ORF">FO442_11360</name>
</gene>
<dbReference type="InterPro" id="IPR029044">
    <property type="entry name" value="Nucleotide-diphossugar_trans"/>
</dbReference>